<dbReference type="Proteomes" id="UP001217918">
    <property type="component" value="Unassembled WGS sequence"/>
</dbReference>
<dbReference type="AlphaFoldDB" id="A0AAD9I067"/>
<dbReference type="EMBL" id="JAQQPM010000002">
    <property type="protein sequence ID" value="KAK2068798.1"/>
    <property type="molecule type" value="Genomic_DNA"/>
</dbReference>
<sequence length="221" mass="22690">MLFRTTRPKTAATVMAVLAAATAVSAGGVPKVKIVPLPADCTALPGYTASDGTAQNLFIYITDDDTNNGTKARTNVFLSEGNKPTGFVTFPYPGAGVSENAYQVKCGGGGVLSIFTNFTASPDQALQVAASPIAASLGFGLPGGVPVRLYAHQDPATGAALPGVFLGAQNTSTWGVAYAQYFSTDGSGLMMARLLGPNTPLQPGGQYLLPLETPVFLRLDA</sequence>
<feature type="signal peptide" evidence="1">
    <location>
        <begin position="1"/>
        <end position="26"/>
    </location>
</feature>
<reference evidence="2" key="1">
    <citation type="journal article" date="2023" name="Mol. Plant Microbe Interact.">
        <title>Elucidating the Obligate Nature and Biological Capacity of an Invasive Fungal Corn Pathogen.</title>
        <authorList>
            <person name="MacCready J.S."/>
            <person name="Roggenkamp E.M."/>
            <person name="Gdanetz K."/>
            <person name="Chilvers M.I."/>
        </authorList>
    </citation>
    <scope>NUCLEOTIDE SEQUENCE</scope>
    <source>
        <strain evidence="2">PM02</strain>
    </source>
</reference>
<accession>A0AAD9I067</accession>
<keyword evidence="3" id="KW-1185">Reference proteome</keyword>
<gene>
    <name evidence="2" type="ORF">P8C59_003418</name>
</gene>
<protein>
    <recommendedName>
        <fullName evidence="4">Secreted protein</fullName>
    </recommendedName>
</protein>
<comment type="caution">
    <text evidence="2">The sequence shown here is derived from an EMBL/GenBank/DDBJ whole genome shotgun (WGS) entry which is preliminary data.</text>
</comment>
<evidence type="ECO:0000313" key="3">
    <source>
        <dbReference type="Proteomes" id="UP001217918"/>
    </source>
</evidence>
<feature type="chain" id="PRO_5042082547" description="Secreted protein" evidence="1">
    <location>
        <begin position="27"/>
        <end position="221"/>
    </location>
</feature>
<organism evidence="2 3">
    <name type="scientific">Phyllachora maydis</name>
    <dbReference type="NCBI Taxonomy" id="1825666"/>
    <lineage>
        <taxon>Eukaryota</taxon>
        <taxon>Fungi</taxon>
        <taxon>Dikarya</taxon>
        <taxon>Ascomycota</taxon>
        <taxon>Pezizomycotina</taxon>
        <taxon>Sordariomycetes</taxon>
        <taxon>Sordariomycetidae</taxon>
        <taxon>Phyllachorales</taxon>
        <taxon>Phyllachoraceae</taxon>
        <taxon>Phyllachora</taxon>
    </lineage>
</organism>
<evidence type="ECO:0000256" key="1">
    <source>
        <dbReference type="SAM" id="SignalP"/>
    </source>
</evidence>
<keyword evidence="1" id="KW-0732">Signal</keyword>
<evidence type="ECO:0000313" key="2">
    <source>
        <dbReference type="EMBL" id="KAK2068798.1"/>
    </source>
</evidence>
<evidence type="ECO:0008006" key="4">
    <source>
        <dbReference type="Google" id="ProtNLM"/>
    </source>
</evidence>
<name>A0AAD9I067_9PEZI</name>
<proteinExistence type="predicted"/>